<proteinExistence type="predicted"/>
<evidence type="ECO:0000313" key="2">
    <source>
        <dbReference type="Proteomes" id="UP000233606"/>
    </source>
</evidence>
<keyword evidence="2" id="KW-1185">Reference proteome</keyword>
<accession>A0ACC9MUU7</accession>
<evidence type="ECO:0000313" key="1">
    <source>
        <dbReference type="EMBL" id="PKE57508.1"/>
    </source>
</evidence>
<organism evidence="1 2">
    <name type="scientific">Macrococcoides caseolyticum</name>
    <dbReference type="NCBI Taxonomy" id="69966"/>
    <lineage>
        <taxon>Bacteria</taxon>
        <taxon>Bacillati</taxon>
        <taxon>Bacillota</taxon>
        <taxon>Bacilli</taxon>
        <taxon>Bacillales</taxon>
        <taxon>Staphylococcaceae</taxon>
        <taxon>Macrococcoides</taxon>
    </lineage>
</organism>
<dbReference type="Proteomes" id="UP000233606">
    <property type="component" value="Unassembled WGS sequence"/>
</dbReference>
<sequence>MEMQILKNLFKEIYEEDVYFTFQSRDNELRIFILELLKKFNLEPKENEDFLFLNLTKDESDFLKISQILIFIEDDLYVIGKVEEEKGYQLEIIPNFEVESIKLQTKSKYHLEIDSMELKISGYTIEINETLKKEHLLELVNRLKKL</sequence>
<comment type="caution">
    <text evidence="1">The sequence shown here is derived from an EMBL/GenBank/DDBJ whole genome shotgun (WGS) entry which is preliminary data.</text>
</comment>
<dbReference type="EMBL" id="PIWU01000001">
    <property type="protein sequence ID" value="PKE57508.1"/>
    <property type="molecule type" value="Genomic_DNA"/>
</dbReference>
<protein>
    <submittedName>
        <fullName evidence="1">Uncharacterized protein</fullName>
    </submittedName>
</protein>
<gene>
    <name evidence="1" type="ORF">CW682_00115</name>
</gene>
<name>A0ACC9MUU7_9STAP</name>
<reference evidence="1" key="1">
    <citation type="submission" date="2017-12" db="EMBL/GenBank/DDBJ databases">
        <title>Genomics of Macrococcus caseolyticus.</title>
        <authorList>
            <person name="MacFadyen A.C."/>
            <person name="Paterson G.K."/>
        </authorList>
    </citation>
    <scope>NUCLEOTIDE SEQUENCE</scope>
    <source>
        <strain evidence="1">5459_5_49</strain>
    </source>
</reference>